<proteinExistence type="predicted"/>
<dbReference type="Proteomes" id="UP000805193">
    <property type="component" value="Unassembled WGS sequence"/>
</dbReference>
<organism evidence="1 2">
    <name type="scientific">Ixodes persulcatus</name>
    <name type="common">Taiga tick</name>
    <dbReference type="NCBI Taxonomy" id="34615"/>
    <lineage>
        <taxon>Eukaryota</taxon>
        <taxon>Metazoa</taxon>
        <taxon>Ecdysozoa</taxon>
        <taxon>Arthropoda</taxon>
        <taxon>Chelicerata</taxon>
        <taxon>Arachnida</taxon>
        <taxon>Acari</taxon>
        <taxon>Parasitiformes</taxon>
        <taxon>Ixodida</taxon>
        <taxon>Ixodoidea</taxon>
        <taxon>Ixodidae</taxon>
        <taxon>Ixodinae</taxon>
        <taxon>Ixodes</taxon>
    </lineage>
</organism>
<keyword evidence="2" id="KW-1185">Reference proteome</keyword>
<evidence type="ECO:0000313" key="1">
    <source>
        <dbReference type="EMBL" id="KAG0433373.1"/>
    </source>
</evidence>
<name>A0AC60QJ80_IXOPE</name>
<sequence length="629" mass="70950">MAAIWMIVVEQRYEAGSATPRPNAETRFARGPSGPASMIHTQIPKQGMNNEIDMENSASTRTSGTHMEFDENSGRTLSQPGPWYEVLRERKSQKTADENRIKGDSKANSAQNLNGETSGLTNAKMQPTNNQLQQQRRGDGRSRGGNNTPPRKRMLPPLPEDEYKVVYRPRTGLKLSTWPDKSLTQGIATAGGFPFKDFYSNVTIQTQWAQNLIIASTADEDYAMKLSMITQIQLGAALYELMPYLKPLPGTVRGVAHGIEAGTTEEELKELISVNGYSILHARMLGKSSSALLTFEGPHVPFYCESGSVQYCRACGNVGHRQDVCPNPDTNRCNRCGEENPQDNHECQPKCKLCYQPHETASKECQKRLKPSPPPLHVRERNKSQSKQAAWTGVANDRPSEQQQRTPLPQDRVMSWPQLGSHSPNAPDPFPPLPVKQQDSSNAHFEQTIDTLKKQNAELIWRLENNEKKAKSREHALEQKLQQFIEQMQKQQQQVPQTPPRAPTPLPEDLEQKMEYRMNKLDERIDQKIDQTMSQMTEAVEHKMNKMMETVNKVFENVNPTIIQMSTTLNAKIDRMGETLNAQMSKMGDELNKRISDLEKEREQARKKPKTSPGGDALTEEAIRTHNGE</sequence>
<evidence type="ECO:0000313" key="2">
    <source>
        <dbReference type="Proteomes" id="UP000805193"/>
    </source>
</evidence>
<accession>A0AC60QJ80</accession>
<reference evidence="1 2" key="1">
    <citation type="journal article" date="2020" name="Cell">
        <title>Large-Scale Comparative Analyses of Tick Genomes Elucidate Their Genetic Diversity and Vector Capacities.</title>
        <authorList>
            <consortium name="Tick Genome and Microbiome Consortium (TIGMIC)"/>
            <person name="Jia N."/>
            <person name="Wang J."/>
            <person name="Shi W."/>
            <person name="Du L."/>
            <person name="Sun Y."/>
            <person name="Zhan W."/>
            <person name="Jiang J.F."/>
            <person name="Wang Q."/>
            <person name="Zhang B."/>
            <person name="Ji P."/>
            <person name="Bell-Sakyi L."/>
            <person name="Cui X.M."/>
            <person name="Yuan T.T."/>
            <person name="Jiang B.G."/>
            <person name="Yang W.F."/>
            <person name="Lam T.T."/>
            <person name="Chang Q.C."/>
            <person name="Ding S.J."/>
            <person name="Wang X.J."/>
            <person name="Zhu J.G."/>
            <person name="Ruan X.D."/>
            <person name="Zhao L."/>
            <person name="Wei J.T."/>
            <person name="Ye R.Z."/>
            <person name="Que T.C."/>
            <person name="Du C.H."/>
            <person name="Zhou Y.H."/>
            <person name="Cheng J.X."/>
            <person name="Dai P.F."/>
            <person name="Guo W.B."/>
            <person name="Han X.H."/>
            <person name="Huang E.J."/>
            <person name="Li L.F."/>
            <person name="Wei W."/>
            <person name="Gao Y.C."/>
            <person name="Liu J.Z."/>
            <person name="Shao H.Z."/>
            <person name="Wang X."/>
            <person name="Wang C.C."/>
            <person name="Yang T.C."/>
            <person name="Huo Q.B."/>
            <person name="Li W."/>
            <person name="Chen H.Y."/>
            <person name="Chen S.E."/>
            <person name="Zhou L.G."/>
            <person name="Ni X.B."/>
            <person name="Tian J.H."/>
            <person name="Sheng Y."/>
            <person name="Liu T."/>
            <person name="Pan Y.S."/>
            <person name="Xia L.Y."/>
            <person name="Li J."/>
            <person name="Zhao F."/>
            <person name="Cao W.C."/>
        </authorList>
    </citation>
    <scope>NUCLEOTIDE SEQUENCE [LARGE SCALE GENOMIC DNA]</scope>
    <source>
        <strain evidence="1">Iper-2018</strain>
    </source>
</reference>
<dbReference type="EMBL" id="JABSTQ010009064">
    <property type="protein sequence ID" value="KAG0433373.1"/>
    <property type="molecule type" value="Genomic_DNA"/>
</dbReference>
<gene>
    <name evidence="1" type="ORF">HPB47_019969</name>
</gene>
<protein>
    <submittedName>
        <fullName evidence="1">Uncharacterized protein</fullName>
    </submittedName>
</protein>
<comment type="caution">
    <text evidence="1">The sequence shown here is derived from an EMBL/GenBank/DDBJ whole genome shotgun (WGS) entry which is preliminary data.</text>
</comment>